<feature type="region of interest" description="Disordered" evidence="1">
    <location>
        <begin position="266"/>
        <end position="300"/>
    </location>
</feature>
<accession>T1ANA4</accession>
<feature type="domain" description="Methyltransferase type 11" evidence="2">
    <location>
        <begin position="19"/>
        <end position="102"/>
    </location>
</feature>
<dbReference type="SUPFAM" id="SSF53335">
    <property type="entry name" value="S-adenosyl-L-methionine-dependent methyltransferases"/>
    <property type="match status" value="1"/>
</dbReference>
<protein>
    <submittedName>
        <fullName evidence="3">Methyltransferase type 11 domain protein</fullName>
        <ecNumber evidence="3">2.1.1.-</ecNumber>
    </submittedName>
</protein>
<feature type="compositionally biased region" description="Basic and acidic residues" evidence="1">
    <location>
        <begin position="275"/>
        <end position="287"/>
    </location>
</feature>
<comment type="caution">
    <text evidence="3">The sequence shown here is derived from an EMBL/GenBank/DDBJ whole genome shotgun (WGS) entry which is preliminary data.</text>
</comment>
<dbReference type="Gene3D" id="3.40.50.150">
    <property type="entry name" value="Vaccinia Virus protein VP39"/>
    <property type="match status" value="1"/>
</dbReference>
<keyword evidence="3" id="KW-0489">Methyltransferase</keyword>
<dbReference type="EMBL" id="AUZY01009077">
    <property type="protein sequence ID" value="EQD43545.1"/>
    <property type="molecule type" value="Genomic_DNA"/>
</dbReference>
<evidence type="ECO:0000313" key="3">
    <source>
        <dbReference type="EMBL" id="EQD43545.1"/>
    </source>
</evidence>
<dbReference type="Gene3D" id="1.10.8.900">
    <property type="match status" value="1"/>
</dbReference>
<dbReference type="EC" id="2.1.1.-" evidence="3"/>
<gene>
    <name evidence="3" type="ORF">B1B_13769</name>
</gene>
<evidence type="ECO:0000259" key="2">
    <source>
        <dbReference type="Pfam" id="PF08241"/>
    </source>
</evidence>
<keyword evidence="3" id="KW-0808">Transferase</keyword>
<dbReference type="Pfam" id="PF08241">
    <property type="entry name" value="Methyltransf_11"/>
    <property type="match status" value="1"/>
</dbReference>
<dbReference type="GO" id="GO:0008757">
    <property type="term" value="F:S-adenosylmethionine-dependent methyltransferase activity"/>
    <property type="evidence" value="ECO:0007669"/>
    <property type="project" value="InterPro"/>
</dbReference>
<dbReference type="GO" id="GO:0032259">
    <property type="term" value="P:methylation"/>
    <property type="evidence" value="ECO:0007669"/>
    <property type="project" value="UniProtKB-KW"/>
</dbReference>
<reference evidence="3" key="1">
    <citation type="submission" date="2013-08" db="EMBL/GenBank/DDBJ databases">
        <authorList>
            <person name="Mendez C."/>
            <person name="Richter M."/>
            <person name="Ferrer M."/>
            <person name="Sanchez J."/>
        </authorList>
    </citation>
    <scope>NUCLEOTIDE SEQUENCE</scope>
</reference>
<reference evidence="3" key="2">
    <citation type="journal article" date="2014" name="ISME J.">
        <title>Microbial stratification in low pH oxic and suboxic macroscopic growths along an acid mine drainage.</title>
        <authorList>
            <person name="Mendez-Garcia C."/>
            <person name="Mesa V."/>
            <person name="Sprenger R.R."/>
            <person name="Richter M."/>
            <person name="Diez M.S."/>
            <person name="Solano J."/>
            <person name="Bargiela R."/>
            <person name="Golyshina O.V."/>
            <person name="Manteca A."/>
            <person name="Ramos J.L."/>
            <person name="Gallego J.R."/>
            <person name="Llorente I."/>
            <person name="Martins Dos Santos V.A."/>
            <person name="Jensen O.N."/>
            <person name="Pelaez A.I."/>
            <person name="Sanchez J."/>
            <person name="Ferrer M."/>
        </authorList>
    </citation>
    <scope>NUCLEOTIDE SEQUENCE</scope>
</reference>
<dbReference type="InterPro" id="IPR013216">
    <property type="entry name" value="Methyltransf_11"/>
</dbReference>
<dbReference type="CDD" id="cd02440">
    <property type="entry name" value="AdoMet_MTases"/>
    <property type="match status" value="1"/>
</dbReference>
<dbReference type="AlphaFoldDB" id="T1ANA4"/>
<dbReference type="InterPro" id="IPR029063">
    <property type="entry name" value="SAM-dependent_MTases_sf"/>
</dbReference>
<sequence>MSDELGARLAAELDGRSLLEVGVGTARISAPLVRRGISVVGVDVSLPMLRRAVDKGLTAGLVADGAHLPFREDSFDAAITVHLTHLLVDWAHVLQEISRVTRTEYVSVLEGPERRGGPASEYYRSLAEEGISAAHPGVHEQRLAEELPPDRWLEPIEYTDTTSTEATLQILEHRQWSNQWNVPEGPHRRALQRARARFPTDWKGVDTYRVRIAVWSIPRLAKHVARSRAARSMDAPTRFCNLIGGCRSPLSGRINSAGGELEDFRPLEAGNLGDPGRHSGRRTERKVGPHKVIVNAPPFG</sequence>
<organism evidence="3">
    <name type="scientific">mine drainage metagenome</name>
    <dbReference type="NCBI Taxonomy" id="410659"/>
    <lineage>
        <taxon>unclassified sequences</taxon>
        <taxon>metagenomes</taxon>
        <taxon>ecological metagenomes</taxon>
    </lineage>
</organism>
<name>T1ANA4_9ZZZZ</name>
<evidence type="ECO:0000256" key="1">
    <source>
        <dbReference type="SAM" id="MobiDB-lite"/>
    </source>
</evidence>
<proteinExistence type="predicted"/>